<protein>
    <submittedName>
        <fullName evidence="13">Killer toxin subunits alpha/beta</fullName>
    </submittedName>
</protein>
<dbReference type="CDD" id="cd00118">
    <property type="entry name" value="LysM"/>
    <property type="match status" value="1"/>
</dbReference>
<dbReference type="InterPro" id="IPR001223">
    <property type="entry name" value="Glyco_hydro18_cat"/>
</dbReference>
<evidence type="ECO:0000256" key="3">
    <source>
        <dbReference type="ARBA" id="ARBA00022801"/>
    </source>
</evidence>
<feature type="domain" description="LysM" evidence="11">
    <location>
        <begin position="121"/>
        <end position="166"/>
    </location>
</feature>
<dbReference type="KEGG" id="ffu:CLAFUR5_12899"/>
<dbReference type="EMBL" id="CP090173">
    <property type="protein sequence ID" value="UJO23634.1"/>
    <property type="molecule type" value="Genomic_DNA"/>
</dbReference>
<dbReference type="GO" id="GO:0008843">
    <property type="term" value="F:endochitinase activity"/>
    <property type="evidence" value="ECO:0007669"/>
    <property type="project" value="UniProtKB-EC"/>
</dbReference>
<organism evidence="13 14">
    <name type="scientific">Passalora fulva</name>
    <name type="common">Tomato leaf mold</name>
    <name type="synonym">Cladosporium fulvum</name>
    <dbReference type="NCBI Taxonomy" id="5499"/>
    <lineage>
        <taxon>Eukaryota</taxon>
        <taxon>Fungi</taxon>
        <taxon>Dikarya</taxon>
        <taxon>Ascomycota</taxon>
        <taxon>Pezizomycotina</taxon>
        <taxon>Dothideomycetes</taxon>
        <taxon>Dothideomycetidae</taxon>
        <taxon>Mycosphaerellales</taxon>
        <taxon>Mycosphaerellaceae</taxon>
        <taxon>Fulvia</taxon>
    </lineage>
</organism>
<dbReference type="Pfam" id="PF00704">
    <property type="entry name" value="Glyco_hydro_18"/>
    <property type="match status" value="1"/>
</dbReference>
<keyword evidence="14" id="KW-1185">Reference proteome</keyword>
<dbReference type="InterPro" id="IPR017853">
    <property type="entry name" value="GH"/>
</dbReference>
<evidence type="ECO:0000256" key="7">
    <source>
        <dbReference type="ARBA" id="ARBA00023295"/>
    </source>
</evidence>
<dbReference type="PROSITE" id="PS01095">
    <property type="entry name" value="GH18_1"/>
    <property type="match status" value="1"/>
</dbReference>
<evidence type="ECO:0000256" key="5">
    <source>
        <dbReference type="ARBA" id="ARBA00023026"/>
    </source>
</evidence>
<keyword evidence="2" id="KW-0147">Chitin-binding</keyword>
<dbReference type="AlphaFoldDB" id="A0A9Q8UV54"/>
<dbReference type="InterPro" id="IPR053214">
    <property type="entry name" value="LysM12-like"/>
</dbReference>
<dbReference type="InterPro" id="IPR001579">
    <property type="entry name" value="Glyco_hydro_18_chit_AS"/>
</dbReference>
<dbReference type="RefSeq" id="XP_047768000.1">
    <property type="nucleotide sequence ID" value="XM_047912047.1"/>
</dbReference>
<feature type="domain" description="LysM" evidence="11">
    <location>
        <begin position="203"/>
        <end position="251"/>
    </location>
</feature>
<evidence type="ECO:0000256" key="2">
    <source>
        <dbReference type="ARBA" id="ARBA00022669"/>
    </source>
</evidence>
<sequence>MYIGSQIDKASAGVVLDGFSDRIGQGNLQRLAVQTCSETKNISSPQYFGVAVANAGGVVAVQDALRSWNEAQCVNGDSKTAWSGPELSTVSGTEVSVDPDAVTSDGDGLQGRSLHARDTCKYTQVQAGDGCYAVAERCGCTQDELASYNGGGNFCTSLKVDQVRLFPARPPWMYQSNFFQYVCCSPGEPPDFSPQPNSDRTCSAYTIQSGDYCQAIADAHSMTVEDIQDRNRDTWGGQGCGNVFLGMKICLSTGRPPFPAVVPNAVCGPQVDDTEPTSDVSGWTNLNQCPLNACYDIFGQCGMTSDFCTPNPAIAVTDFFLSDTGNPGTAQPGSNGCISDCGTDIITSVSPSTFERIGYYEAFSVERPCDHLSVASIPDRYTIVHWAFADLSDSFQLSISPYEDAWADFKKETRFKKIVSFGGWEFSTAPSSFDVLRSAVNPENRQNFANNIAKFVQDEGLDGVDIDWELSYKRVQSFRPSLTEYPVSWRSG</sequence>
<dbReference type="SMART" id="SM00257">
    <property type="entry name" value="LysM"/>
    <property type="match status" value="2"/>
</dbReference>
<evidence type="ECO:0000259" key="11">
    <source>
        <dbReference type="PROSITE" id="PS51782"/>
    </source>
</evidence>
<dbReference type="OrthoDB" id="73875at2759"/>
<keyword evidence="4" id="KW-0146">Chitin degradation</keyword>
<dbReference type="Pfam" id="PF01476">
    <property type="entry name" value="LysM"/>
    <property type="match status" value="2"/>
</dbReference>
<comment type="catalytic activity">
    <reaction evidence="1">
        <text>Random endo-hydrolysis of N-acetyl-beta-D-glucosaminide (1-&gt;4)-beta-linkages in chitin and chitodextrins.</text>
        <dbReference type="EC" id="3.2.1.14"/>
    </reaction>
</comment>
<dbReference type="Proteomes" id="UP000756132">
    <property type="component" value="Chromosome 11"/>
</dbReference>
<proteinExistence type="inferred from homology"/>
<comment type="similarity">
    <text evidence="10">Belongs to the glycosyl hydrolase 18 family.</text>
</comment>
<keyword evidence="6" id="KW-0119">Carbohydrate metabolism</keyword>
<feature type="domain" description="GH18" evidence="12">
    <location>
        <begin position="354"/>
        <end position="492"/>
    </location>
</feature>
<name>A0A9Q8UV54_PASFU</name>
<gene>
    <name evidence="13" type="ORF">CLAFUR5_12899</name>
</gene>
<dbReference type="PROSITE" id="PS51782">
    <property type="entry name" value="LYSM"/>
    <property type="match status" value="2"/>
</dbReference>
<keyword evidence="3 9" id="KW-0378">Hydrolase</keyword>
<dbReference type="InterPro" id="IPR018392">
    <property type="entry name" value="LysM"/>
</dbReference>
<dbReference type="GO" id="GO:0000272">
    <property type="term" value="P:polysaccharide catabolic process"/>
    <property type="evidence" value="ECO:0007669"/>
    <property type="project" value="UniProtKB-KW"/>
</dbReference>
<evidence type="ECO:0000256" key="9">
    <source>
        <dbReference type="RuleBase" id="RU000489"/>
    </source>
</evidence>
<dbReference type="Gene3D" id="3.20.20.80">
    <property type="entry name" value="Glycosidases"/>
    <property type="match status" value="1"/>
</dbReference>
<evidence type="ECO:0000256" key="8">
    <source>
        <dbReference type="ARBA" id="ARBA00023326"/>
    </source>
</evidence>
<dbReference type="PANTHER" id="PTHR47700:SF2">
    <property type="entry name" value="CHITINASE"/>
    <property type="match status" value="1"/>
</dbReference>
<dbReference type="SUPFAM" id="SSF51445">
    <property type="entry name" value="(Trans)glycosidases"/>
    <property type="match status" value="1"/>
</dbReference>
<evidence type="ECO:0000259" key="12">
    <source>
        <dbReference type="PROSITE" id="PS51910"/>
    </source>
</evidence>
<dbReference type="GO" id="GO:0006032">
    <property type="term" value="P:chitin catabolic process"/>
    <property type="evidence" value="ECO:0007669"/>
    <property type="project" value="UniProtKB-KW"/>
</dbReference>
<dbReference type="SUPFAM" id="SSF54106">
    <property type="entry name" value="LysM domain"/>
    <property type="match status" value="2"/>
</dbReference>
<keyword evidence="5" id="KW-0843">Virulence</keyword>
<evidence type="ECO:0000313" key="14">
    <source>
        <dbReference type="Proteomes" id="UP000756132"/>
    </source>
</evidence>
<evidence type="ECO:0000256" key="10">
    <source>
        <dbReference type="RuleBase" id="RU004453"/>
    </source>
</evidence>
<dbReference type="GO" id="GO:0008061">
    <property type="term" value="F:chitin binding"/>
    <property type="evidence" value="ECO:0007669"/>
    <property type="project" value="UniProtKB-KW"/>
</dbReference>
<reference evidence="13" key="2">
    <citation type="journal article" date="2022" name="Microb. Genom.">
        <title>A chromosome-scale genome assembly of the tomato pathogen Cladosporium fulvum reveals a compartmentalized genome architecture and the presence of a dispensable chromosome.</title>
        <authorList>
            <person name="Zaccaron A.Z."/>
            <person name="Chen L.H."/>
            <person name="Samaras A."/>
            <person name="Stergiopoulos I."/>
        </authorList>
    </citation>
    <scope>NUCLEOTIDE SEQUENCE</scope>
    <source>
        <strain evidence="13">Race5_Kim</strain>
    </source>
</reference>
<evidence type="ECO:0000256" key="4">
    <source>
        <dbReference type="ARBA" id="ARBA00023024"/>
    </source>
</evidence>
<dbReference type="GeneID" id="71992777"/>
<dbReference type="InterPro" id="IPR036779">
    <property type="entry name" value="LysM_dom_sf"/>
</dbReference>
<evidence type="ECO:0000313" key="13">
    <source>
        <dbReference type="EMBL" id="UJO23634.1"/>
    </source>
</evidence>
<keyword evidence="8" id="KW-0624">Polysaccharide degradation</keyword>
<dbReference type="PROSITE" id="PS51910">
    <property type="entry name" value="GH18_2"/>
    <property type="match status" value="1"/>
</dbReference>
<reference evidence="13" key="1">
    <citation type="submission" date="2021-12" db="EMBL/GenBank/DDBJ databases">
        <authorList>
            <person name="Zaccaron A."/>
            <person name="Stergiopoulos I."/>
        </authorList>
    </citation>
    <scope>NUCLEOTIDE SEQUENCE</scope>
    <source>
        <strain evidence="13">Race5_Kim</strain>
    </source>
</reference>
<dbReference type="PANTHER" id="PTHR47700">
    <property type="entry name" value="V CHITINASE, PUTATIVE (AFU_ORTHOLOGUE AFUA_6G13720)-RELATED"/>
    <property type="match status" value="1"/>
</dbReference>
<keyword evidence="7 9" id="KW-0326">Glycosidase</keyword>
<dbReference type="Gene3D" id="3.10.350.10">
    <property type="entry name" value="LysM domain"/>
    <property type="match status" value="2"/>
</dbReference>
<accession>A0A9Q8UV54</accession>
<evidence type="ECO:0000256" key="6">
    <source>
        <dbReference type="ARBA" id="ARBA00023277"/>
    </source>
</evidence>
<evidence type="ECO:0000256" key="1">
    <source>
        <dbReference type="ARBA" id="ARBA00000822"/>
    </source>
</evidence>